<dbReference type="Proteomes" id="UP000053317">
    <property type="component" value="Unassembled WGS sequence"/>
</dbReference>
<feature type="compositionally biased region" description="Basic and acidic residues" evidence="3">
    <location>
        <begin position="201"/>
        <end position="218"/>
    </location>
</feature>
<evidence type="ECO:0000256" key="2">
    <source>
        <dbReference type="PROSITE-ProRule" id="PRU00176"/>
    </source>
</evidence>
<dbReference type="SMART" id="SM01218">
    <property type="entry name" value="FoP_duplication"/>
    <property type="match status" value="1"/>
</dbReference>
<dbReference type="PANTHER" id="PTHR19965">
    <property type="entry name" value="RNA AND EXPORT FACTOR BINDING PROTEIN"/>
    <property type="match status" value="1"/>
</dbReference>
<evidence type="ECO:0000256" key="1">
    <source>
        <dbReference type="ARBA" id="ARBA00022884"/>
    </source>
</evidence>
<feature type="region of interest" description="Disordered" evidence="3">
    <location>
        <begin position="180"/>
        <end position="348"/>
    </location>
</feature>
<organism evidence="5 6">
    <name type="scientific">Phaeomoniella chlamydospora</name>
    <name type="common">Phaeoacremonium chlamydosporum</name>
    <dbReference type="NCBI Taxonomy" id="158046"/>
    <lineage>
        <taxon>Eukaryota</taxon>
        <taxon>Fungi</taxon>
        <taxon>Dikarya</taxon>
        <taxon>Ascomycota</taxon>
        <taxon>Pezizomycotina</taxon>
        <taxon>Eurotiomycetes</taxon>
        <taxon>Chaetothyriomycetidae</taxon>
        <taxon>Phaeomoniellales</taxon>
        <taxon>Phaeomoniellaceae</taxon>
        <taxon>Phaeomoniella</taxon>
    </lineage>
</organism>
<dbReference type="InterPro" id="IPR025715">
    <property type="entry name" value="FoP_C"/>
</dbReference>
<dbReference type="PROSITE" id="PS50102">
    <property type="entry name" value="RRM"/>
    <property type="match status" value="1"/>
</dbReference>
<reference evidence="5 6" key="2">
    <citation type="submission" date="2015-05" db="EMBL/GenBank/DDBJ databases">
        <authorList>
            <person name="Morales-Cruz A."/>
            <person name="Amrine K.C."/>
            <person name="Cantu D."/>
        </authorList>
    </citation>
    <scope>NUCLEOTIDE SEQUENCE [LARGE SCALE GENOMIC DNA]</scope>
    <source>
        <strain evidence="5">UCRPC4</strain>
    </source>
</reference>
<dbReference type="PANTHER" id="PTHR19965:SF82">
    <property type="entry name" value="THO COMPLEX SUBUNIT 4"/>
    <property type="match status" value="1"/>
</dbReference>
<dbReference type="Gene3D" id="3.30.70.330">
    <property type="match status" value="1"/>
</dbReference>
<protein>
    <submittedName>
        <fullName evidence="5">Putative rna binding domain-containing protein</fullName>
    </submittedName>
</protein>
<dbReference type="InterPro" id="IPR051229">
    <property type="entry name" value="ALYREF_mRNA_export"/>
</dbReference>
<evidence type="ECO:0000313" key="5">
    <source>
        <dbReference type="EMBL" id="KKY25312.1"/>
    </source>
</evidence>
<dbReference type="InterPro" id="IPR000504">
    <property type="entry name" value="RRM_dom"/>
</dbReference>
<accession>A0A0G2ER99</accession>
<reference evidence="5 6" key="1">
    <citation type="submission" date="2015-05" db="EMBL/GenBank/DDBJ databases">
        <title>Distinctive expansion of gene families associated with plant cell wall degradation and secondary metabolism in the genomes of grapevine trunk pathogens.</title>
        <authorList>
            <person name="Lawrence D.P."/>
            <person name="Travadon R."/>
            <person name="Rolshausen P.E."/>
            <person name="Baumgartner K."/>
        </authorList>
    </citation>
    <scope>NUCLEOTIDE SEQUENCE [LARGE SCALE GENOMIC DNA]</scope>
    <source>
        <strain evidence="5">UCRPC4</strain>
    </source>
</reference>
<feature type="compositionally biased region" description="Low complexity" evidence="3">
    <location>
        <begin position="328"/>
        <end position="339"/>
    </location>
</feature>
<feature type="compositionally biased region" description="Basic and acidic residues" evidence="3">
    <location>
        <begin position="279"/>
        <end position="292"/>
    </location>
</feature>
<dbReference type="OrthoDB" id="5382468at2759"/>
<comment type="caution">
    <text evidence="5">The sequence shown here is derived from an EMBL/GenBank/DDBJ whole genome shotgun (WGS) entry which is preliminary data.</text>
</comment>
<proteinExistence type="predicted"/>
<gene>
    <name evidence="5" type="ORF">UCRPC4_g01951</name>
</gene>
<dbReference type="Pfam" id="PF00076">
    <property type="entry name" value="RRM_1"/>
    <property type="match status" value="1"/>
</dbReference>
<dbReference type="GO" id="GO:0005634">
    <property type="term" value="C:nucleus"/>
    <property type="evidence" value="ECO:0007669"/>
    <property type="project" value="TreeGrafter"/>
</dbReference>
<dbReference type="AlphaFoldDB" id="A0A0G2ER99"/>
<dbReference type="GO" id="GO:0003729">
    <property type="term" value="F:mRNA binding"/>
    <property type="evidence" value="ECO:0007669"/>
    <property type="project" value="TreeGrafter"/>
</dbReference>
<dbReference type="SUPFAM" id="SSF54928">
    <property type="entry name" value="RNA-binding domain, RBD"/>
    <property type="match status" value="1"/>
</dbReference>
<evidence type="ECO:0000313" key="6">
    <source>
        <dbReference type="Proteomes" id="UP000053317"/>
    </source>
</evidence>
<dbReference type="EMBL" id="LCWF01000045">
    <property type="protein sequence ID" value="KKY25312.1"/>
    <property type="molecule type" value="Genomic_DNA"/>
</dbReference>
<feature type="compositionally biased region" description="Polar residues" evidence="3">
    <location>
        <begin position="318"/>
        <end position="327"/>
    </location>
</feature>
<keyword evidence="1 2" id="KW-0694">RNA-binding</keyword>
<keyword evidence="6" id="KW-1185">Reference proteome</keyword>
<feature type="compositionally biased region" description="Low complexity" evidence="3">
    <location>
        <begin position="182"/>
        <end position="194"/>
    </location>
</feature>
<dbReference type="CDD" id="cd12418">
    <property type="entry name" value="RRM_Aly_REF_like"/>
    <property type="match status" value="1"/>
</dbReference>
<sequence length="348" mass="39320">MDRSLDEIVAERQVRFLLLPQRKNVFFATDVIGFMIDTTTIETVSWPIYLDKLFAHMGTGQRYSRGNRSRRDEPGEGDRYAHEIETYVKFWCGNPVTVMTDKHRLAKIRVDNLHWDLTEEELTDLFERIAPVVELRLSYDRAGRSNGTAFVTYRRVGDAKTAIREFDGANAKGQPIRLTFLPSAPAGGRAGASSQNPFFSDRVEKPVRSLFDRIERPRSASPGNEDYEGDRQRRRGTTRDRRSDVSKPAPEGIDRYVPGQSNRSPVRRPRGSGGRRPGQRRDERRNGDEKSRKVVGGRPRMTAEELDADMADYWKGTEGTNGERSVSANAPAEGAAPEAAIDDIDMIE</sequence>
<dbReference type="SMART" id="SM00360">
    <property type="entry name" value="RRM"/>
    <property type="match status" value="1"/>
</dbReference>
<dbReference type="InterPro" id="IPR035979">
    <property type="entry name" value="RBD_domain_sf"/>
</dbReference>
<dbReference type="InterPro" id="IPR012677">
    <property type="entry name" value="Nucleotide-bd_a/b_plait_sf"/>
</dbReference>
<name>A0A0G2ER99_PHACM</name>
<evidence type="ECO:0000259" key="4">
    <source>
        <dbReference type="PROSITE" id="PS50102"/>
    </source>
</evidence>
<feature type="domain" description="RRM" evidence="4">
    <location>
        <begin position="106"/>
        <end position="183"/>
    </location>
</feature>
<evidence type="ECO:0000256" key="3">
    <source>
        <dbReference type="SAM" id="MobiDB-lite"/>
    </source>
</evidence>